<evidence type="ECO:0000256" key="9">
    <source>
        <dbReference type="ARBA" id="ARBA00022989"/>
    </source>
</evidence>
<comment type="subcellular location">
    <subcellularLocation>
        <location evidence="1 13">Mitochondrion inner membrane</location>
        <topology evidence="1 13">Single-pass membrane protein</topology>
    </subcellularLocation>
</comment>
<dbReference type="PANTHER" id="PTHR12119">
    <property type="entry name" value="UBIQUINOL-CYTOCHROME C REDUCTASE COMPLEX UBIQUINONE-BINDING PROTEIN QP-C"/>
    <property type="match status" value="1"/>
</dbReference>
<dbReference type="Proteomes" id="UP000504606">
    <property type="component" value="Unplaced"/>
</dbReference>
<evidence type="ECO:0000256" key="11">
    <source>
        <dbReference type="ARBA" id="ARBA00023136"/>
    </source>
</evidence>
<dbReference type="KEGG" id="foc:113205591"/>
<keyword evidence="11" id="KW-0472">Membrane</keyword>
<dbReference type="GO" id="GO:0045275">
    <property type="term" value="C:respiratory chain complex III"/>
    <property type="evidence" value="ECO:0007669"/>
    <property type="project" value="UniProtKB-UniRule"/>
</dbReference>
<evidence type="ECO:0000256" key="3">
    <source>
        <dbReference type="ARBA" id="ARBA00016324"/>
    </source>
</evidence>
<keyword evidence="7 13" id="KW-0999">Mitochondrion inner membrane</keyword>
<dbReference type="OrthoDB" id="6683853at2759"/>
<dbReference type="InterPro" id="IPR036642">
    <property type="entry name" value="Cyt_bc1_su8_sf"/>
</dbReference>
<gene>
    <name evidence="15" type="primary">LOC113205591</name>
</gene>
<evidence type="ECO:0000256" key="4">
    <source>
        <dbReference type="ARBA" id="ARBA00022448"/>
    </source>
</evidence>
<evidence type="ECO:0000256" key="7">
    <source>
        <dbReference type="ARBA" id="ARBA00022792"/>
    </source>
</evidence>
<keyword evidence="10 13" id="KW-0496">Mitochondrion</keyword>
<comment type="function">
    <text evidence="13">Component of the ubiquinol-cytochrome c oxidoreductase, a multisubunit transmembrane complex that is part of the mitochondrial electron transport chain which drives oxidative phosphorylation. The complex plays an important role in the uptake of multiple carbon sources present in different host niches.</text>
</comment>
<evidence type="ECO:0000256" key="8">
    <source>
        <dbReference type="ARBA" id="ARBA00022982"/>
    </source>
</evidence>
<dbReference type="AlphaFoldDB" id="A0A6J1S7P2"/>
<dbReference type="FunFam" id="1.20.5.210:FF:000001">
    <property type="entry name" value="Cytochrome b-c1 complex subunit 8"/>
    <property type="match status" value="1"/>
</dbReference>
<sequence>MKLSPLMNAAKWGELAKFRNIATFRLSPYELKPFAGFISHGVPNTIRRIRGQFFRVAPPFIAGYLVYDWANAENERLSRKNPKDFENDV</sequence>
<keyword evidence="4 13" id="KW-0813">Transport</keyword>
<dbReference type="GO" id="GO:0005743">
    <property type="term" value="C:mitochondrial inner membrane"/>
    <property type="evidence" value="ECO:0007669"/>
    <property type="project" value="UniProtKB-SubCell"/>
</dbReference>
<evidence type="ECO:0000256" key="10">
    <source>
        <dbReference type="ARBA" id="ARBA00023128"/>
    </source>
</evidence>
<dbReference type="GO" id="GO:0006122">
    <property type="term" value="P:mitochondrial electron transport, ubiquinol to cytochrome c"/>
    <property type="evidence" value="ECO:0007669"/>
    <property type="project" value="UniProtKB-UniRule"/>
</dbReference>
<proteinExistence type="inferred from homology"/>
<keyword evidence="5 13" id="KW-0679">Respiratory chain</keyword>
<dbReference type="CTD" id="39950"/>
<organism evidence="14 15">
    <name type="scientific">Frankliniella occidentalis</name>
    <name type="common">Western flower thrips</name>
    <name type="synonym">Euthrips occidentalis</name>
    <dbReference type="NCBI Taxonomy" id="133901"/>
    <lineage>
        <taxon>Eukaryota</taxon>
        <taxon>Metazoa</taxon>
        <taxon>Ecdysozoa</taxon>
        <taxon>Arthropoda</taxon>
        <taxon>Hexapoda</taxon>
        <taxon>Insecta</taxon>
        <taxon>Pterygota</taxon>
        <taxon>Neoptera</taxon>
        <taxon>Paraneoptera</taxon>
        <taxon>Thysanoptera</taxon>
        <taxon>Terebrantia</taxon>
        <taxon>Thripoidea</taxon>
        <taxon>Thripidae</taxon>
        <taxon>Frankliniella</taxon>
    </lineage>
</organism>
<keyword evidence="6" id="KW-0812">Transmembrane</keyword>
<evidence type="ECO:0000256" key="13">
    <source>
        <dbReference type="RuleBase" id="RU368118"/>
    </source>
</evidence>
<evidence type="ECO:0000256" key="1">
    <source>
        <dbReference type="ARBA" id="ARBA00004434"/>
    </source>
</evidence>
<comment type="subunit">
    <text evidence="12 13">Component of the ubiquinol-cytochrome c oxidoreductase (cytochrome b-c1 complex, complex III, CIII), a multisubunit enzyme composed of 11 subunits. The complex is composed of 3 respiratory subunits cytochrome b, cytochrome c1 and Rieske protein UQCRFS1, 2 core protein subunits UQCRC1/QCR1 and UQCRC2/QCR2, and 6 low-molecular weight protein subunits UQCRH/QCR6, UQCRB/QCR7, UQCRQ/QCR8, UQCR10/QCR9, UQCR11/QCR10 and subunit 9, the cleavage product of Rieske protein UQCRFS1. The complex exists as an obligatory dimer and forms supercomplexes (SCs) in the inner mitochondrial membrane with NADH-ubiquinone oxidoreductase (complex I, CI) and cytochrome c oxidase (complex IV, CIV), resulting in different assemblies (supercomplex SCI(1)III(2)IV(1) and megacomplex MCI(2)III(2)IV(2)). Interacts with UQCC6.</text>
</comment>
<evidence type="ECO:0000256" key="12">
    <source>
        <dbReference type="ARBA" id="ARBA00047105"/>
    </source>
</evidence>
<accession>A0A6J1S7P2</accession>
<dbReference type="PANTHER" id="PTHR12119:SF2">
    <property type="entry name" value="CYTOCHROME B-C1 COMPLEX SUBUNIT 8"/>
    <property type="match status" value="1"/>
</dbReference>
<dbReference type="RefSeq" id="XP_026277052.1">
    <property type="nucleotide sequence ID" value="XM_026421267.2"/>
</dbReference>
<protein>
    <recommendedName>
        <fullName evidence="3 13">Cytochrome b-c1 complex subunit 8</fullName>
    </recommendedName>
    <alternativeName>
        <fullName evidence="13">Complex III subunit 8</fullName>
    </alternativeName>
</protein>
<evidence type="ECO:0000313" key="14">
    <source>
        <dbReference type="Proteomes" id="UP000504606"/>
    </source>
</evidence>
<comment type="similarity">
    <text evidence="2 13">Belongs to the UQCRQ/QCR8 family.</text>
</comment>
<name>A0A6J1S7P2_FRAOC</name>
<keyword evidence="14" id="KW-1185">Reference proteome</keyword>
<keyword evidence="9" id="KW-1133">Transmembrane helix</keyword>
<evidence type="ECO:0000256" key="6">
    <source>
        <dbReference type="ARBA" id="ARBA00022692"/>
    </source>
</evidence>
<dbReference type="Pfam" id="PF02939">
    <property type="entry name" value="UcrQ"/>
    <property type="match status" value="1"/>
</dbReference>
<dbReference type="GeneID" id="113205591"/>
<evidence type="ECO:0000313" key="15">
    <source>
        <dbReference type="RefSeq" id="XP_026277052.1"/>
    </source>
</evidence>
<dbReference type="Gene3D" id="1.20.5.210">
    <property type="entry name" value="Cytochrome b-c1 complex subunit 8"/>
    <property type="match status" value="1"/>
</dbReference>
<evidence type="ECO:0000256" key="5">
    <source>
        <dbReference type="ARBA" id="ARBA00022660"/>
    </source>
</evidence>
<dbReference type="SUPFAM" id="SSF81508">
    <property type="entry name" value="Ubiquinone-binding protein QP-C of cytochrome bc1 complex (Ubiquinol-cytochrome c reductase)"/>
    <property type="match status" value="1"/>
</dbReference>
<keyword evidence="8 13" id="KW-0249">Electron transport</keyword>
<dbReference type="InterPro" id="IPR004205">
    <property type="entry name" value="Cyt_bc1_su8"/>
</dbReference>
<reference evidence="15" key="1">
    <citation type="submission" date="2025-08" db="UniProtKB">
        <authorList>
            <consortium name="RefSeq"/>
        </authorList>
    </citation>
    <scope>IDENTIFICATION</scope>
    <source>
        <tissue evidence="15">Whole organism</tissue>
    </source>
</reference>
<evidence type="ECO:0000256" key="2">
    <source>
        <dbReference type="ARBA" id="ARBA00007668"/>
    </source>
</evidence>